<name>A0A9W6P590_9ACTN</name>
<keyword evidence="7" id="KW-1185">Reference proteome</keyword>
<accession>A0A9W6P590</accession>
<gene>
    <name evidence="6" type="ORF">Nans01_16740</name>
</gene>
<proteinExistence type="predicted"/>
<comment type="caution">
    <text evidence="6">The sequence shown here is derived from an EMBL/GenBank/DDBJ whole genome shotgun (WGS) entry which is preliminary data.</text>
</comment>
<dbReference type="InterPro" id="IPR014757">
    <property type="entry name" value="Tscrpt_reg_IclR_C"/>
</dbReference>
<dbReference type="Gene3D" id="1.10.10.10">
    <property type="entry name" value="Winged helix-like DNA-binding domain superfamily/Winged helix DNA-binding domain"/>
    <property type="match status" value="1"/>
</dbReference>
<keyword evidence="2" id="KW-0238">DNA-binding</keyword>
<keyword evidence="1" id="KW-0805">Transcription regulation</keyword>
<dbReference type="EMBL" id="BSQG01000002">
    <property type="protein sequence ID" value="GLU47323.1"/>
    <property type="molecule type" value="Genomic_DNA"/>
</dbReference>
<feature type="domain" description="HTH iclR-type" evidence="4">
    <location>
        <begin position="2"/>
        <end position="61"/>
    </location>
</feature>
<organism evidence="6 7">
    <name type="scientific">Nocardiopsis ansamitocini</name>
    <dbReference type="NCBI Taxonomy" id="1670832"/>
    <lineage>
        <taxon>Bacteria</taxon>
        <taxon>Bacillati</taxon>
        <taxon>Actinomycetota</taxon>
        <taxon>Actinomycetes</taxon>
        <taxon>Streptosporangiales</taxon>
        <taxon>Nocardiopsidaceae</taxon>
        <taxon>Nocardiopsis</taxon>
    </lineage>
</organism>
<protein>
    <submittedName>
        <fullName evidence="6">IclR family transcriptional regulator</fullName>
    </submittedName>
</protein>
<dbReference type="PANTHER" id="PTHR30136">
    <property type="entry name" value="HELIX-TURN-HELIX TRANSCRIPTIONAL REGULATOR, ICLR FAMILY"/>
    <property type="match status" value="1"/>
</dbReference>
<dbReference type="GO" id="GO:0003700">
    <property type="term" value="F:DNA-binding transcription factor activity"/>
    <property type="evidence" value="ECO:0007669"/>
    <property type="project" value="TreeGrafter"/>
</dbReference>
<dbReference type="SUPFAM" id="SSF46785">
    <property type="entry name" value="Winged helix' DNA-binding domain"/>
    <property type="match status" value="1"/>
</dbReference>
<dbReference type="GO" id="GO:0003677">
    <property type="term" value="F:DNA binding"/>
    <property type="evidence" value="ECO:0007669"/>
    <property type="project" value="UniProtKB-KW"/>
</dbReference>
<dbReference type="InterPro" id="IPR029016">
    <property type="entry name" value="GAF-like_dom_sf"/>
</dbReference>
<dbReference type="Gene3D" id="3.30.450.40">
    <property type="match status" value="1"/>
</dbReference>
<dbReference type="GO" id="GO:0045892">
    <property type="term" value="P:negative regulation of DNA-templated transcription"/>
    <property type="evidence" value="ECO:0007669"/>
    <property type="project" value="TreeGrafter"/>
</dbReference>
<keyword evidence="3" id="KW-0804">Transcription</keyword>
<dbReference type="InterPro" id="IPR036390">
    <property type="entry name" value="WH_DNA-bd_sf"/>
</dbReference>
<dbReference type="SMART" id="SM00346">
    <property type="entry name" value="HTH_ICLR"/>
    <property type="match status" value="1"/>
</dbReference>
<dbReference type="PROSITE" id="PS51077">
    <property type="entry name" value="HTH_ICLR"/>
    <property type="match status" value="1"/>
</dbReference>
<dbReference type="RefSeq" id="WP_285758373.1">
    <property type="nucleotide sequence ID" value="NZ_BSQG01000002.1"/>
</dbReference>
<dbReference type="PANTHER" id="PTHR30136:SF24">
    <property type="entry name" value="HTH-TYPE TRANSCRIPTIONAL REPRESSOR ALLR"/>
    <property type="match status" value="1"/>
</dbReference>
<dbReference type="Proteomes" id="UP001165092">
    <property type="component" value="Unassembled WGS sequence"/>
</dbReference>
<evidence type="ECO:0000313" key="6">
    <source>
        <dbReference type="EMBL" id="GLU47323.1"/>
    </source>
</evidence>
<evidence type="ECO:0000256" key="1">
    <source>
        <dbReference type="ARBA" id="ARBA00023015"/>
    </source>
</evidence>
<dbReference type="InterPro" id="IPR036388">
    <property type="entry name" value="WH-like_DNA-bd_sf"/>
</dbReference>
<dbReference type="Pfam" id="PF01614">
    <property type="entry name" value="IclR_C"/>
    <property type="match status" value="1"/>
</dbReference>
<feature type="domain" description="IclR-ED" evidence="5">
    <location>
        <begin position="62"/>
        <end position="245"/>
    </location>
</feature>
<dbReference type="InterPro" id="IPR005471">
    <property type="entry name" value="Tscrpt_reg_IclR_N"/>
</dbReference>
<dbReference type="InterPro" id="IPR050707">
    <property type="entry name" value="HTH_MetabolicPath_Reg"/>
</dbReference>
<evidence type="ECO:0000256" key="2">
    <source>
        <dbReference type="ARBA" id="ARBA00023125"/>
    </source>
</evidence>
<dbReference type="SUPFAM" id="SSF55781">
    <property type="entry name" value="GAF domain-like"/>
    <property type="match status" value="1"/>
</dbReference>
<reference evidence="6" key="1">
    <citation type="submission" date="2023-02" db="EMBL/GenBank/DDBJ databases">
        <title>Nocardiopsis ansamitocini NBRC 112285.</title>
        <authorList>
            <person name="Ichikawa N."/>
            <person name="Sato H."/>
            <person name="Tonouchi N."/>
        </authorList>
    </citation>
    <scope>NUCLEOTIDE SEQUENCE</scope>
    <source>
        <strain evidence="6">NBRC 112285</strain>
    </source>
</reference>
<evidence type="ECO:0000259" key="5">
    <source>
        <dbReference type="PROSITE" id="PS51078"/>
    </source>
</evidence>
<evidence type="ECO:0000259" key="4">
    <source>
        <dbReference type="PROSITE" id="PS51077"/>
    </source>
</evidence>
<evidence type="ECO:0000313" key="7">
    <source>
        <dbReference type="Proteomes" id="UP001165092"/>
    </source>
</evidence>
<sequence length="245" mass="26295">MSQTVQRAITIIESLATEPRTLGEVADLLGVHRSTALRLLQTLEASGFARRLGDGRHAVGTRLIEIAQQTLETLDLRPLAAPHLRRLHATCGHTLHLAQLIGDEVLYIDKLESSDGVRMYSRVGRPAAPHASGVGKAILSQLPRERADRLLDAAEPLTAHTAASLTDRAALAVEIAATAQRGWTVDDGEFEDFINCVAAPIRNSTGEIVAAISITSLRVIAPLDELRALVPDLLDTARAIAHELG</sequence>
<evidence type="ECO:0000256" key="3">
    <source>
        <dbReference type="ARBA" id="ARBA00023163"/>
    </source>
</evidence>
<dbReference type="PROSITE" id="PS51078">
    <property type="entry name" value="ICLR_ED"/>
    <property type="match status" value="1"/>
</dbReference>
<dbReference type="Pfam" id="PF09339">
    <property type="entry name" value="HTH_IclR"/>
    <property type="match status" value="1"/>
</dbReference>
<dbReference type="AlphaFoldDB" id="A0A9W6P590"/>